<dbReference type="InterPro" id="IPR050807">
    <property type="entry name" value="TransReg_Diox_bact_type"/>
</dbReference>
<gene>
    <name evidence="3" type="ORF">JR347_03550</name>
</gene>
<dbReference type="SMART" id="SM00530">
    <property type="entry name" value="HTH_XRE"/>
    <property type="match status" value="1"/>
</dbReference>
<keyword evidence="1" id="KW-0238">DNA-binding</keyword>
<evidence type="ECO:0000313" key="3">
    <source>
        <dbReference type="EMBL" id="QSE99319.1"/>
    </source>
</evidence>
<dbReference type="GO" id="GO:0005829">
    <property type="term" value="C:cytosol"/>
    <property type="evidence" value="ECO:0007669"/>
    <property type="project" value="TreeGrafter"/>
</dbReference>
<dbReference type="SUPFAM" id="SSF47413">
    <property type="entry name" value="lambda repressor-like DNA-binding domains"/>
    <property type="match status" value="1"/>
</dbReference>
<evidence type="ECO:0000259" key="2">
    <source>
        <dbReference type="PROSITE" id="PS50943"/>
    </source>
</evidence>
<dbReference type="Pfam" id="PF01381">
    <property type="entry name" value="HTH_3"/>
    <property type="match status" value="1"/>
</dbReference>
<dbReference type="NCBIfam" id="TIGR03070">
    <property type="entry name" value="couple_hipB"/>
    <property type="match status" value="1"/>
</dbReference>
<organism evidence="3 4">
    <name type="scientific">Fulvivirga lutea</name>
    <dbReference type="NCBI Taxonomy" id="2810512"/>
    <lineage>
        <taxon>Bacteria</taxon>
        <taxon>Pseudomonadati</taxon>
        <taxon>Bacteroidota</taxon>
        <taxon>Cytophagia</taxon>
        <taxon>Cytophagales</taxon>
        <taxon>Fulvivirgaceae</taxon>
        <taxon>Fulvivirga</taxon>
    </lineage>
</organism>
<dbReference type="EMBL" id="CP070608">
    <property type="protein sequence ID" value="QSE99319.1"/>
    <property type="molecule type" value="Genomic_DNA"/>
</dbReference>
<evidence type="ECO:0000256" key="1">
    <source>
        <dbReference type="ARBA" id="ARBA00023125"/>
    </source>
</evidence>
<accession>A0A974WJW9</accession>
<feature type="domain" description="HTH cro/C1-type" evidence="2">
    <location>
        <begin position="10"/>
        <end position="66"/>
    </location>
</feature>
<dbReference type="Gene3D" id="1.10.260.40">
    <property type="entry name" value="lambda repressor-like DNA-binding domains"/>
    <property type="match status" value="1"/>
</dbReference>
<dbReference type="GO" id="GO:0003700">
    <property type="term" value="F:DNA-binding transcription factor activity"/>
    <property type="evidence" value="ECO:0007669"/>
    <property type="project" value="TreeGrafter"/>
</dbReference>
<protein>
    <submittedName>
        <fullName evidence="3">Helix-turn-helix transcriptional regulator</fullName>
    </submittedName>
</protein>
<dbReference type="CDD" id="cd00093">
    <property type="entry name" value="HTH_XRE"/>
    <property type="match status" value="1"/>
</dbReference>
<dbReference type="PROSITE" id="PS50943">
    <property type="entry name" value="HTH_CROC1"/>
    <property type="match status" value="1"/>
</dbReference>
<dbReference type="PANTHER" id="PTHR46797:SF19">
    <property type="entry name" value="BLL2473 PROTEIN"/>
    <property type="match status" value="1"/>
</dbReference>
<reference evidence="3" key="1">
    <citation type="submission" date="2021-02" db="EMBL/GenBank/DDBJ databases">
        <title>Fulvivirga sp. S481 isolated from sea water.</title>
        <authorList>
            <person name="Bae S.S."/>
            <person name="Baek K."/>
        </authorList>
    </citation>
    <scope>NUCLEOTIDE SEQUENCE</scope>
    <source>
        <strain evidence="3">S481</strain>
    </source>
</reference>
<dbReference type="AlphaFoldDB" id="A0A974WJW9"/>
<dbReference type="InterPro" id="IPR001387">
    <property type="entry name" value="Cro/C1-type_HTH"/>
</dbReference>
<keyword evidence="4" id="KW-1185">Reference proteome</keyword>
<evidence type="ECO:0000313" key="4">
    <source>
        <dbReference type="Proteomes" id="UP000662783"/>
    </source>
</evidence>
<dbReference type="InterPro" id="IPR017507">
    <property type="entry name" value="Tscrpt_reg_HipB-like"/>
</dbReference>
<dbReference type="Proteomes" id="UP000662783">
    <property type="component" value="Chromosome"/>
</dbReference>
<dbReference type="KEGG" id="fuv:JR347_03550"/>
<proteinExistence type="predicted"/>
<sequence length="67" mass="7544">MDIKKIGETVKERRKFLKITQEDLAEISGISERTLRDIEKGSANPELASLMKLCEVLGLELSIDVIK</sequence>
<name>A0A974WJW9_9BACT</name>
<dbReference type="InterPro" id="IPR010982">
    <property type="entry name" value="Lambda_DNA-bd_dom_sf"/>
</dbReference>
<dbReference type="GO" id="GO:0003677">
    <property type="term" value="F:DNA binding"/>
    <property type="evidence" value="ECO:0007669"/>
    <property type="project" value="UniProtKB-KW"/>
</dbReference>
<dbReference type="PANTHER" id="PTHR46797">
    <property type="entry name" value="HTH-TYPE TRANSCRIPTIONAL REGULATOR"/>
    <property type="match status" value="1"/>
</dbReference>